<protein>
    <submittedName>
        <fullName evidence="1">Uncharacterized protein</fullName>
    </submittedName>
</protein>
<accession>A0ACB8SU07</accession>
<gene>
    <name evidence="1" type="ORF">BV25DRAFT_1045884</name>
</gene>
<reference evidence="1" key="1">
    <citation type="submission" date="2021-03" db="EMBL/GenBank/DDBJ databases">
        <authorList>
            <consortium name="DOE Joint Genome Institute"/>
            <person name="Ahrendt S."/>
            <person name="Looney B.P."/>
            <person name="Miyauchi S."/>
            <person name="Morin E."/>
            <person name="Drula E."/>
            <person name="Courty P.E."/>
            <person name="Chicoki N."/>
            <person name="Fauchery L."/>
            <person name="Kohler A."/>
            <person name="Kuo A."/>
            <person name="Labutti K."/>
            <person name="Pangilinan J."/>
            <person name="Lipzen A."/>
            <person name="Riley R."/>
            <person name="Andreopoulos W."/>
            <person name="He G."/>
            <person name="Johnson J."/>
            <person name="Barry K.W."/>
            <person name="Grigoriev I.V."/>
            <person name="Nagy L."/>
            <person name="Hibbett D."/>
            <person name="Henrissat B."/>
            <person name="Matheny P.B."/>
            <person name="Labbe J."/>
            <person name="Martin F."/>
        </authorList>
    </citation>
    <scope>NUCLEOTIDE SEQUENCE</scope>
    <source>
        <strain evidence="1">HHB10654</strain>
    </source>
</reference>
<evidence type="ECO:0000313" key="1">
    <source>
        <dbReference type="EMBL" id="KAI0059733.1"/>
    </source>
</evidence>
<reference evidence="1" key="2">
    <citation type="journal article" date="2022" name="New Phytol.">
        <title>Evolutionary transition to the ectomycorrhizal habit in the genomes of a hyperdiverse lineage of mushroom-forming fungi.</title>
        <authorList>
            <person name="Looney B."/>
            <person name="Miyauchi S."/>
            <person name="Morin E."/>
            <person name="Drula E."/>
            <person name="Courty P.E."/>
            <person name="Kohler A."/>
            <person name="Kuo A."/>
            <person name="LaButti K."/>
            <person name="Pangilinan J."/>
            <person name="Lipzen A."/>
            <person name="Riley R."/>
            <person name="Andreopoulos W."/>
            <person name="He G."/>
            <person name="Johnson J."/>
            <person name="Nolan M."/>
            <person name="Tritt A."/>
            <person name="Barry K.W."/>
            <person name="Grigoriev I.V."/>
            <person name="Nagy L.G."/>
            <person name="Hibbett D."/>
            <person name="Henrissat B."/>
            <person name="Matheny P.B."/>
            <person name="Labbe J."/>
            <person name="Martin F.M."/>
        </authorList>
    </citation>
    <scope>NUCLEOTIDE SEQUENCE</scope>
    <source>
        <strain evidence="1">HHB10654</strain>
    </source>
</reference>
<comment type="caution">
    <text evidence="1">The sequence shown here is derived from an EMBL/GenBank/DDBJ whole genome shotgun (WGS) entry which is preliminary data.</text>
</comment>
<keyword evidence="2" id="KW-1185">Reference proteome</keyword>
<proteinExistence type="predicted"/>
<evidence type="ECO:0000313" key="2">
    <source>
        <dbReference type="Proteomes" id="UP000814140"/>
    </source>
</evidence>
<name>A0ACB8SU07_9AGAM</name>
<organism evidence="1 2">
    <name type="scientific">Artomyces pyxidatus</name>
    <dbReference type="NCBI Taxonomy" id="48021"/>
    <lineage>
        <taxon>Eukaryota</taxon>
        <taxon>Fungi</taxon>
        <taxon>Dikarya</taxon>
        <taxon>Basidiomycota</taxon>
        <taxon>Agaricomycotina</taxon>
        <taxon>Agaricomycetes</taxon>
        <taxon>Russulales</taxon>
        <taxon>Auriscalpiaceae</taxon>
        <taxon>Artomyces</taxon>
    </lineage>
</organism>
<sequence length="107" mass="12331">MRKERTRVRGIYTLGEHVWLPCEGQTKMPRRVWVTCRYYRSHGRRRHVVSFFSTSIICVLLLKIMKTRPAGRQSACSRMFSLAGCSVLDGGLLGSVRTRATRRKTLS</sequence>
<dbReference type="EMBL" id="MU277224">
    <property type="protein sequence ID" value="KAI0059733.1"/>
    <property type="molecule type" value="Genomic_DNA"/>
</dbReference>
<dbReference type="Proteomes" id="UP000814140">
    <property type="component" value="Unassembled WGS sequence"/>
</dbReference>